<name>A0ABV9XCE0_9ACTN</name>
<accession>A0ABV9XCE0</accession>
<proteinExistence type="predicted"/>
<evidence type="ECO:0000313" key="1">
    <source>
        <dbReference type="EMBL" id="MFC5023116.1"/>
    </source>
</evidence>
<dbReference type="InterPro" id="IPR045993">
    <property type="entry name" value="DUF5949"/>
</dbReference>
<organism evidence="1 2">
    <name type="scientific">Streptomyces coeruleoprunus</name>
    <dbReference type="NCBI Taxonomy" id="285563"/>
    <lineage>
        <taxon>Bacteria</taxon>
        <taxon>Bacillati</taxon>
        <taxon>Actinomycetota</taxon>
        <taxon>Actinomycetes</taxon>
        <taxon>Kitasatosporales</taxon>
        <taxon>Streptomycetaceae</taxon>
        <taxon>Streptomyces</taxon>
    </lineage>
</organism>
<dbReference type="Pfam" id="PF19374">
    <property type="entry name" value="DUF5949"/>
    <property type="match status" value="1"/>
</dbReference>
<comment type="caution">
    <text evidence="1">The sequence shown here is derived from an EMBL/GenBank/DDBJ whole genome shotgun (WGS) entry which is preliminary data.</text>
</comment>
<dbReference type="EMBL" id="JBHSJD010000007">
    <property type="protein sequence ID" value="MFC5023116.1"/>
    <property type="molecule type" value="Genomic_DNA"/>
</dbReference>
<dbReference type="Proteomes" id="UP001595829">
    <property type="component" value="Unassembled WGS sequence"/>
</dbReference>
<sequence>MTSSTAVAPDQRRSLMGTLTVIAWSSEPTPDDPGAPMLMVYSLGDGRDGPEAGEEALRAELKQLGLSIGEELIDVGRRTRIPVTLLVEAEQAVLTLPFMKVQCPVPPQWEKAAHMKGQVYLIFAVRPWPEAVPGKEVPAEKLRDFVSAEGLLEGSAHCLVPVLRVRT</sequence>
<evidence type="ECO:0000313" key="2">
    <source>
        <dbReference type="Proteomes" id="UP001595829"/>
    </source>
</evidence>
<reference evidence="2" key="1">
    <citation type="journal article" date="2019" name="Int. J. Syst. Evol. Microbiol.">
        <title>The Global Catalogue of Microorganisms (GCM) 10K type strain sequencing project: providing services to taxonomists for standard genome sequencing and annotation.</title>
        <authorList>
            <consortium name="The Broad Institute Genomics Platform"/>
            <consortium name="The Broad Institute Genome Sequencing Center for Infectious Disease"/>
            <person name="Wu L."/>
            <person name="Ma J."/>
        </authorList>
    </citation>
    <scope>NUCLEOTIDE SEQUENCE [LARGE SCALE GENOMIC DNA]</scope>
    <source>
        <strain evidence="2">CGMCC 4.1648</strain>
    </source>
</reference>
<protein>
    <submittedName>
        <fullName evidence="1">DUF5949 family protein</fullName>
    </submittedName>
</protein>
<keyword evidence="2" id="KW-1185">Reference proteome</keyword>
<gene>
    <name evidence="1" type="ORF">ACFPM3_13335</name>
</gene>
<dbReference type="RefSeq" id="WP_345690232.1">
    <property type="nucleotide sequence ID" value="NZ_BAABIT010000001.1"/>
</dbReference>